<keyword evidence="1" id="KW-1185">Reference proteome</keyword>
<sequence length="220" mass="23930">PGRFVSFEGQLKAEILVRLHIILESARPSVPDRTRPVSVSLGLHIVGDELTDASAAVGCHKSLSASGNPLFTIKSGVNKCNPCPESGAVFTGLCFRRLTFACGTNASDCTNAVDGSMVTSASVTDDPNPSDSHLQFNFSSAVEIKGFIVWFQNEQEAKSLSRIEISVYGTEPDGNAFRKTCYNYNILYFDGMHLHAHITCATSNVRFFRISPHNGAARRR</sequence>
<name>A0A1I8FGQ3_9PLAT</name>
<proteinExistence type="predicted"/>
<evidence type="ECO:0000313" key="1">
    <source>
        <dbReference type="Proteomes" id="UP000095280"/>
    </source>
</evidence>
<dbReference type="Gene3D" id="2.60.120.260">
    <property type="entry name" value="Galactose-binding domain-like"/>
    <property type="match status" value="1"/>
</dbReference>
<dbReference type="WBParaSite" id="maker-unitig_33999-snap-gene-0.3-mRNA-1">
    <property type="protein sequence ID" value="maker-unitig_33999-snap-gene-0.3-mRNA-1"/>
    <property type="gene ID" value="maker-unitig_33999-snap-gene-0.3"/>
</dbReference>
<dbReference type="AlphaFoldDB" id="A0A1I8FGQ3"/>
<accession>A0A1I8FGQ3</accession>
<organism evidence="1 2">
    <name type="scientific">Macrostomum lignano</name>
    <dbReference type="NCBI Taxonomy" id="282301"/>
    <lineage>
        <taxon>Eukaryota</taxon>
        <taxon>Metazoa</taxon>
        <taxon>Spiralia</taxon>
        <taxon>Lophotrochozoa</taxon>
        <taxon>Platyhelminthes</taxon>
        <taxon>Rhabditophora</taxon>
        <taxon>Macrostomorpha</taxon>
        <taxon>Macrostomida</taxon>
        <taxon>Macrostomidae</taxon>
        <taxon>Macrostomum</taxon>
    </lineage>
</organism>
<reference evidence="2" key="1">
    <citation type="submission" date="2016-11" db="UniProtKB">
        <authorList>
            <consortium name="WormBaseParasite"/>
        </authorList>
    </citation>
    <scope>IDENTIFICATION</scope>
</reference>
<dbReference type="Proteomes" id="UP000095280">
    <property type="component" value="Unplaced"/>
</dbReference>
<evidence type="ECO:0000313" key="2">
    <source>
        <dbReference type="WBParaSite" id="maker-unitig_33999-snap-gene-0.3-mRNA-1"/>
    </source>
</evidence>
<protein>
    <submittedName>
        <fullName evidence="2">CUB domain-containing protein</fullName>
    </submittedName>
</protein>